<gene>
    <name evidence="2" type="ORF">GCM10007425_07640</name>
</gene>
<feature type="transmembrane region" description="Helical" evidence="1">
    <location>
        <begin position="169"/>
        <end position="190"/>
    </location>
</feature>
<proteinExistence type="predicted"/>
<evidence type="ECO:0000313" key="2">
    <source>
        <dbReference type="EMBL" id="GGG15798.1"/>
    </source>
</evidence>
<accession>A0A917FZU0</accession>
<feature type="transmembrane region" description="Helical" evidence="1">
    <location>
        <begin position="115"/>
        <end position="140"/>
    </location>
</feature>
<feature type="transmembrane region" description="Helical" evidence="1">
    <location>
        <begin position="12"/>
        <end position="33"/>
    </location>
</feature>
<evidence type="ECO:0000313" key="3">
    <source>
        <dbReference type="Proteomes" id="UP000616608"/>
    </source>
</evidence>
<dbReference type="Proteomes" id="UP000616608">
    <property type="component" value="Unassembled WGS sequence"/>
</dbReference>
<feature type="transmembrane region" description="Helical" evidence="1">
    <location>
        <begin position="197"/>
        <end position="215"/>
    </location>
</feature>
<keyword evidence="3" id="KW-1185">Reference proteome</keyword>
<keyword evidence="1" id="KW-1133">Transmembrane helix</keyword>
<dbReference type="EMBL" id="BMJT01000002">
    <property type="protein sequence ID" value="GGG15798.1"/>
    <property type="molecule type" value="Genomic_DNA"/>
</dbReference>
<organism evidence="2 3">
    <name type="scientific">Lysinibacillus alkalisoli</name>
    <dbReference type="NCBI Taxonomy" id="1911548"/>
    <lineage>
        <taxon>Bacteria</taxon>
        <taxon>Bacillati</taxon>
        <taxon>Bacillota</taxon>
        <taxon>Bacilli</taxon>
        <taxon>Bacillales</taxon>
        <taxon>Bacillaceae</taxon>
        <taxon>Lysinibacillus</taxon>
    </lineage>
</organism>
<feature type="transmembrane region" description="Helical" evidence="1">
    <location>
        <begin position="245"/>
        <end position="264"/>
    </location>
</feature>
<sequence>MKQKIILQQAIVNGYTILSATILWLLLCISWVFESDILAYLFHFSNDYPEAFRKDIQFNFIIESLTWESFISASMYHLVLIFVLFPTFMTLPFLKEKNSYFILGRNRFTSLSKAYYTSIIKYACIAAIVMVSVFVVYITLGGLFLTNALDDIGGVTAIFPDGFYNKYPYFVFLFIVVVIYGAVAFVFSLLASGIMLWINKGYIVVFIMMILYQSYVELGVKTGNKYFEIVEMVVAYNTVTPTLQLFYPLLPIIVLAMILIIFGVKRNVKGYQT</sequence>
<keyword evidence="1" id="KW-0812">Transmembrane</keyword>
<dbReference type="RefSeq" id="WP_188613689.1">
    <property type="nucleotide sequence ID" value="NZ_BMJT01000002.1"/>
</dbReference>
<name>A0A917FZU0_9BACI</name>
<comment type="caution">
    <text evidence="2">The sequence shown here is derived from an EMBL/GenBank/DDBJ whole genome shotgun (WGS) entry which is preliminary data.</text>
</comment>
<evidence type="ECO:0000256" key="1">
    <source>
        <dbReference type="SAM" id="Phobius"/>
    </source>
</evidence>
<dbReference type="AlphaFoldDB" id="A0A917FZU0"/>
<reference evidence="2" key="1">
    <citation type="journal article" date="2014" name="Int. J. Syst. Evol. Microbiol.">
        <title>Complete genome sequence of Corynebacterium casei LMG S-19264T (=DSM 44701T), isolated from a smear-ripened cheese.</title>
        <authorList>
            <consortium name="US DOE Joint Genome Institute (JGI-PGF)"/>
            <person name="Walter F."/>
            <person name="Albersmeier A."/>
            <person name="Kalinowski J."/>
            <person name="Ruckert C."/>
        </authorList>
    </citation>
    <scope>NUCLEOTIDE SEQUENCE</scope>
    <source>
        <strain evidence="2">CGMCC 1.15760</strain>
    </source>
</reference>
<protein>
    <submittedName>
        <fullName evidence="2">Uncharacterized protein</fullName>
    </submittedName>
</protein>
<reference evidence="2" key="2">
    <citation type="submission" date="2020-09" db="EMBL/GenBank/DDBJ databases">
        <authorList>
            <person name="Sun Q."/>
            <person name="Zhou Y."/>
        </authorList>
    </citation>
    <scope>NUCLEOTIDE SEQUENCE</scope>
    <source>
        <strain evidence="2">CGMCC 1.15760</strain>
    </source>
</reference>
<feature type="transmembrane region" description="Helical" evidence="1">
    <location>
        <begin position="75"/>
        <end position="94"/>
    </location>
</feature>
<keyword evidence="1" id="KW-0472">Membrane</keyword>